<sequence>MKTKLLALALACLAFTACKKDDNDAPKNAKLVKKIISIEDGDTTSTSFSYDANRRINLVKINDGTQIKLAYAGDLLSTIETINEDDNSKLVVSYDGNKPVSAVQSVYEDDELINKFKYTYTLNANNQVKEILIKDSTNTTVIGKQVITYNGNNVSKYENYVGDNLVSSQEMTYGSKKSAFFNARVKYILDPSVAEAFSANDLLKQKYTFAGQSREITSTYTYDAEGFPTAADLSDKVLPDGTPSTSKLKFEY</sequence>
<evidence type="ECO:0000313" key="3">
    <source>
        <dbReference type="Proteomes" id="UP000283433"/>
    </source>
</evidence>
<feature type="signal peptide" evidence="1">
    <location>
        <begin position="1"/>
        <end position="19"/>
    </location>
</feature>
<dbReference type="EMBL" id="MBTA01000028">
    <property type="protein sequence ID" value="RKD13225.1"/>
    <property type="molecule type" value="Genomic_DNA"/>
</dbReference>
<feature type="chain" id="PRO_5019031390" description="DUF4595 domain-containing protein" evidence="1">
    <location>
        <begin position="20"/>
        <end position="252"/>
    </location>
</feature>
<dbReference type="PROSITE" id="PS51257">
    <property type="entry name" value="PROKAR_LIPOPROTEIN"/>
    <property type="match status" value="1"/>
</dbReference>
<keyword evidence="1" id="KW-0732">Signal</keyword>
<dbReference type="RefSeq" id="WP_120182876.1">
    <property type="nucleotide sequence ID" value="NZ_MBTA01000028.1"/>
</dbReference>
<gene>
    <name evidence="2" type="ORF">BCY91_10410</name>
</gene>
<evidence type="ECO:0000256" key="1">
    <source>
        <dbReference type="SAM" id="SignalP"/>
    </source>
</evidence>
<organism evidence="2 3">
    <name type="scientific">Pelobium manganitolerans</name>
    <dbReference type="NCBI Taxonomy" id="1842495"/>
    <lineage>
        <taxon>Bacteria</taxon>
        <taxon>Pseudomonadati</taxon>
        <taxon>Bacteroidota</taxon>
        <taxon>Sphingobacteriia</taxon>
        <taxon>Sphingobacteriales</taxon>
        <taxon>Sphingobacteriaceae</taxon>
        <taxon>Pelobium</taxon>
    </lineage>
</organism>
<name>A0A419S2K7_9SPHI</name>
<dbReference type="Proteomes" id="UP000283433">
    <property type="component" value="Unassembled WGS sequence"/>
</dbReference>
<dbReference type="OrthoDB" id="1240145at2"/>
<protein>
    <recommendedName>
        <fullName evidence="4">DUF4595 domain-containing protein</fullName>
    </recommendedName>
</protein>
<reference evidence="2 3" key="1">
    <citation type="submission" date="2016-07" db="EMBL/GenBank/DDBJ databases">
        <title>Genome of Pelobium manganitolerans.</title>
        <authorList>
            <person name="Wu S."/>
            <person name="Wang G."/>
        </authorList>
    </citation>
    <scope>NUCLEOTIDE SEQUENCE [LARGE SCALE GENOMIC DNA]</scope>
    <source>
        <strain evidence="2 3">YS-25</strain>
    </source>
</reference>
<keyword evidence="3" id="KW-1185">Reference proteome</keyword>
<accession>A0A419S2K7</accession>
<comment type="caution">
    <text evidence="2">The sequence shown here is derived from an EMBL/GenBank/DDBJ whole genome shotgun (WGS) entry which is preliminary data.</text>
</comment>
<proteinExistence type="predicted"/>
<dbReference type="AlphaFoldDB" id="A0A419S2K7"/>
<evidence type="ECO:0000313" key="2">
    <source>
        <dbReference type="EMBL" id="RKD13225.1"/>
    </source>
</evidence>
<evidence type="ECO:0008006" key="4">
    <source>
        <dbReference type="Google" id="ProtNLM"/>
    </source>
</evidence>